<dbReference type="SUPFAM" id="SSF48230">
    <property type="entry name" value="Chondroitin AC/alginate lyase"/>
    <property type="match status" value="1"/>
</dbReference>
<evidence type="ECO:0000313" key="7">
    <source>
        <dbReference type="EMBL" id="RGS40640.1"/>
    </source>
</evidence>
<proteinExistence type="predicted"/>
<reference evidence="7 8" key="1">
    <citation type="submission" date="2018-08" db="EMBL/GenBank/DDBJ databases">
        <title>A genome reference for cultivated species of the human gut microbiota.</title>
        <authorList>
            <person name="Zou Y."/>
            <person name="Xue W."/>
            <person name="Luo G."/>
        </authorList>
    </citation>
    <scope>NUCLEOTIDE SEQUENCE [LARGE SCALE GENOMIC DNA]</scope>
    <source>
        <strain evidence="7 8">AF22-12AC</strain>
    </source>
</reference>
<dbReference type="InterPro" id="IPR012480">
    <property type="entry name" value="Hepar_II_III_C"/>
</dbReference>
<dbReference type="Pfam" id="PF07940">
    <property type="entry name" value="Hepar_II_III_C"/>
    <property type="match status" value="1"/>
</dbReference>
<dbReference type="PANTHER" id="PTHR39210">
    <property type="entry name" value="HEPARIN-SULFATE LYASE"/>
    <property type="match status" value="1"/>
</dbReference>
<dbReference type="AlphaFoldDB" id="A0A395V6P8"/>
<dbReference type="PANTHER" id="PTHR39210:SF1">
    <property type="entry name" value="HEPARIN-SULFATE LYASE"/>
    <property type="match status" value="1"/>
</dbReference>
<dbReference type="RefSeq" id="WP_118097429.1">
    <property type="nucleotide sequence ID" value="NZ_QRVL01000006.1"/>
</dbReference>
<dbReference type="Gene3D" id="1.50.10.100">
    <property type="entry name" value="Chondroitin AC/alginate lyase"/>
    <property type="match status" value="1"/>
</dbReference>
<keyword evidence="2" id="KW-0732">Signal</keyword>
<dbReference type="Pfam" id="PF16889">
    <property type="entry name" value="Hepar_II_III_N"/>
    <property type="match status" value="1"/>
</dbReference>
<evidence type="ECO:0000259" key="5">
    <source>
        <dbReference type="Pfam" id="PF07940"/>
    </source>
</evidence>
<evidence type="ECO:0000256" key="2">
    <source>
        <dbReference type="ARBA" id="ARBA00022729"/>
    </source>
</evidence>
<protein>
    <submittedName>
        <fullName evidence="7">Heparinase</fullName>
    </submittedName>
</protein>
<dbReference type="Proteomes" id="UP000266172">
    <property type="component" value="Unassembled WGS sequence"/>
</dbReference>
<accession>A0A395V6P8</accession>
<organism evidence="7 8">
    <name type="scientific">Roseburia hominis</name>
    <dbReference type="NCBI Taxonomy" id="301301"/>
    <lineage>
        <taxon>Bacteria</taxon>
        <taxon>Bacillati</taxon>
        <taxon>Bacillota</taxon>
        <taxon>Clostridia</taxon>
        <taxon>Lachnospirales</taxon>
        <taxon>Lachnospiraceae</taxon>
        <taxon>Roseburia</taxon>
    </lineage>
</organism>
<comment type="subcellular location">
    <subcellularLocation>
        <location evidence="1">Periplasm</location>
    </subcellularLocation>
</comment>
<keyword evidence="4" id="KW-0456">Lyase</keyword>
<evidence type="ECO:0000256" key="4">
    <source>
        <dbReference type="ARBA" id="ARBA00023239"/>
    </source>
</evidence>
<evidence type="ECO:0000256" key="1">
    <source>
        <dbReference type="ARBA" id="ARBA00004418"/>
    </source>
</evidence>
<dbReference type="Gene3D" id="2.70.98.70">
    <property type="match status" value="1"/>
</dbReference>
<dbReference type="GO" id="GO:0042597">
    <property type="term" value="C:periplasmic space"/>
    <property type="evidence" value="ECO:0007669"/>
    <property type="project" value="UniProtKB-SubCell"/>
</dbReference>
<feature type="domain" description="Heparinase II/III-like C-terminal" evidence="5">
    <location>
        <begin position="356"/>
        <end position="572"/>
    </location>
</feature>
<gene>
    <name evidence="7" type="ORF">DWX93_09490</name>
</gene>
<dbReference type="InterPro" id="IPR031680">
    <property type="entry name" value="Hepar_II_III_N"/>
</dbReference>
<sequence length="674" mass="77177">MKREAFFDRDASHYYCEDGKAVGAYCREHFPEDVAQTLAVADGVCRKYFLFNSKWDLEQTDEPVQFDGAIDWTYMPADDPEFVWQFNRHRFFMTLGQAYQMTGDEKYARAFMEIAEDWIDHVPLNEKYAAGPWRSLDTGFRGEYWSKAIWLFHDSPTLTEAFLQKYYDSMILQAEHIMECHSAYRYMSNWGVIENHGLFEIGVCLPQSEKTKQFIAFAVKNLEVQVRMQIMPDGVHWEQSPMYHNEVLHCLLDVILLAKRNDIALPDVILRQTEKMAMADVAWLKPDHHIVMMGDSDDVDVRDRISVAAYLFLNPVLRFGGFDRLDYESIWDLGMKAGEEYAGMERREPDFTSLFLEHSGNTYFRSDWSERANFLHLHSGTMGAGHGHSDKLHIDLVVNGEDVLMDGGRYTYVSGPKRFSYKDPSGHNTITVDDLPFTVCKDSWECSKLSQPVKENFRCTKLAEFAQAGQLGYMDLPGGVYVNRKVVYIKPDLYVLADEMYTGDRHTYQQYFHFNNHGTVTQNAPGEKKFPCVAYRGKMAEADFYFVSAQVKAELKSGHIARHYNVEEENTVCKVTKQGEGFTSLITVIDAQPGRPLSIEKLPVRSALKQTDYPETMAEALKITAGEKEYVVILCHQEVNSPTDLVEVDGCMGYGNVIVFDKAGDVLVGDVLNW</sequence>
<name>A0A395V6P8_9FIRM</name>
<dbReference type="EMBL" id="QRVL01000006">
    <property type="protein sequence ID" value="RGS40640.1"/>
    <property type="molecule type" value="Genomic_DNA"/>
</dbReference>
<dbReference type="InterPro" id="IPR008929">
    <property type="entry name" value="Chondroitin_lyas"/>
</dbReference>
<evidence type="ECO:0000313" key="8">
    <source>
        <dbReference type="Proteomes" id="UP000266172"/>
    </source>
</evidence>
<evidence type="ECO:0000259" key="6">
    <source>
        <dbReference type="Pfam" id="PF16889"/>
    </source>
</evidence>
<feature type="domain" description="Heparin-sulfate lyase N-terminal" evidence="6">
    <location>
        <begin position="42"/>
        <end position="304"/>
    </location>
</feature>
<keyword evidence="3" id="KW-0574">Periplasm</keyword>
<dbReference type="GO" id="GO:0016829">
    <property type="term" value="F:lyase activity"/>
    <property type="evidence" value="ECO:0007669"/>
    <property type="project" value="UniProtKB-KW"/>
</dbReference>
<evidence type="ECO:0000256" key="3">
    <source>
        <dbReference type="ARBA" id="ARBA00022764"/>
    </source>
</evidence>
<comment type="caution">
    <text evidence="7">The sequence shown here is derived from an EMBL/GenBank/DDBJ whole genome shotgun (WGS) entry which is preliminary data.</text>
</comment>